<keyword evidence="2 7" id="KW-0808">Transferase</keyword>
<dbReference type="SMART" id="SM00563">
    <property type="entry name" value="PlsC"/>
    <property type="match status" value="1"/>
</dbReference>
<dbReference type="Pfam" id="PF01553">
    <property type="entry name" value="Acyltransferase"/>
    <property type="match status" value="1"/>
</dbReference>
<sequence length="285" mass="32055">MGRRTSRAFRPMITLRSVLFQVLFYTHLIGQLLINLPVFFLRSEEARWRTVKGWARNSLWLLRHVAGTHSVVEKADLVPNGPCIVAAKHQSFWDVIVLLLVVERPTFILKKELMGIPVFGWYARTMGMIPVDRSRRAAVLPSLLAGARKAVAEGRQIVIYPEGTRSAPGTAPNYRPGIHYLYAELGLPVVPVALNSGLFWPRQAVRREPGTIRAEFLEPIPPGLEREPFISELRDRIEARSLDLVKRAYAERPDLPKSDLVTRLLADPDPHPAVEERAPAGTQGL</sequence>
<dbReference type="EC" id="2.3.1.51" evidence="7"/>
<keyword evidence="5" id="KW-0472">Membrane</keyword>
<evidence type="ECO:0000256" key="3">
    <source>
        <dbReference type="ARBA" id="ARBA00023315"/>
    </source>
</evidence>
<protein>
    <submittedName>
        <fullName evidence="7">1-acyl-sn-glycerol-3-phosphate acyltransferase</fullName>
        <ecNumber evidence="7">2.3.1.51</ecNumber>
    </submittedName>
</protein>
<evidence type="ECO:0000256" key="1">
    <source>
        <dbReference type="ARBA" id="ARBA00005189"/>
    </source>
</evidence>
<keyword evidence="8" id="KW-1185">Reference proteome</keyword>
<feature type="domain" description="Phospholipid/glycerol acyltransferase" evidence="6">
    <location>
        <begin position="83"/>
        <end position="197"/>
    </location>
</feature>
<dbReference type="AlphaFoldDB" id="A0A7W6BUW8"/>
<evidence type="ECO:0000256" key="5">
    <source>
        <dbReference type="SAM" id="Phobius"/>
    </source>
</evidence>
<name>A0A7W6BUW8_9HYPH</name>
<reference evidence="7 8" key="1">
    <citation type="submission" date="2020-08" db="EMBL/GenBank/DDBJ databases">
        <title>Genomic Encyclopedia of Type Strains, Phase IV (KMG-IV): sequencing the most valuable type-strain genomes for metagenomic binning, comparative biology and taxonomic classification.</title>
        <authorList>
            <person name="Goeker M."/>
        </authorList>
    </citation>
    <scope>NUCLEOTIDE SEQUENCE [LARGE SCALE GENOMIC DNA]</scope>
    <source>
        <strain evidence="7 8">DSM 25024</strain>
    </source>
</reference>
<comment type="caution">
    <text evidence="7">The sequence shown here is derived from an EMBL/GenBank/DDBJ whole genome shotgun (WGS) entry which is preliminary data.</text>
</comment>
<dbReference type="PANTHER" id="PTHR10434:SF40">
    <property type="entry name" value="1-ACYL-SN-GLYCEROL-3-PHOSPHATE ACYLTRANSFERASE"/>
    <property type="match status" value="1"/>
</dbReference>
<accession>A0A7W6BUW8</accession>
<dbReference type="SUPFAM" id="SSF69593">
    <property type="entry name" value="Glycerol-3-phosphate (1)-acyltransferase"/>
    <property type="match status" value="1"/>
</dbReference>
<dbReference type="PANTHER" id="PTHR10434">
    <property type="entry name" value="1-ACYL-SN-GLYCEROL-3-PHOSPHATE ACYLTRANSFERASE"/>
    <property type="match status" value="1"/>
</dbReference>
<evidence type="ECO:0000313" key="7">
    <source>
        <dbReference type="EMBL" id="MBB3936504.1"/>
    </source>
</evidence>
<dbReference type="InterPro" id="IPR002123">
    <property type="entry name" value="Plipid/glycerol_acylTrfase"/>
</dbReference>
<gene>
    <name evidence="7" type="ORF">GGR05_002658</name>
</gene>
<evidence type="ECO:0000313" key="8">
    <source>
        <dbReference type="Proteomes" id="UP000531216"/>
    </source>
</evidence>
<keyword evidence="3 7" id="KW-0012">Acyltransferase</keyword>
<dbReference type="EMBL" id="JACIDO010000005">
    <property type="protein sequence ID" value="MBB3936504.1"/>
    <property type="molecule type" value="Genomic_DNA"/>
</dbReference>
<dbReference type="GO" id="GO:0003841">
    <property type="term" value="F:1-acylglycerol-3-phosphate O-acyltransferase activity"/>
    <property type="evidence" value="ECO:0007669"/>
    <property type="project" value="UniProtKB-EC"/>
</dbReference>
<dbReference type="Proteomes" id="UP000531216">
    <property type="component" value="Unassembled WGS sequence"/>
</dbReference>
<organism evidence="7 8">
    <name type="scientific">Aureimonas phyllosphaerae</name>
    <dbReference type="NCBI Taxonomy" id="1166078"/>
    <lineage>
        <taxon>Bacteria</taxon>
        <taxon>Pseudomonadati</taxon>
        <taxon>Pseudomonadota</taxon>
        <taxon>Alphaproteobacteria</taxon>
        <taxon>Hyphomicrobiales</taxon>
        <taxon>Aurantimonadaceae</taxon>
        <taxon>Aureimonas</taxon>
    </lineage>
</organism>
<evidence type="ECO:0000256" key="4">
    <source>
        <dbReference type="SAM" id="MobiDB-lite"/>
    </source>
</evidence>
<proteinExistence type="predicted"/>
<keyword evidence="5" id="KW-0812">Transmembrane</keyword>
<dbReference type="GO" id="GO:0006654">
    <property type="term" value="P:phosphatidic acid biosynthetic process"/>
    <property type="evidence" value="ECO:0007669"/>
    <property type="project" value="TreeGrafter"/>
</dbReference>
<comment type="pathway">
    <text evidence="1">Lipid metabolism.</text>
</comment>
<dbReference type="RefSeq" id="WP_244545960.1">
    <property type="nucleotide sequence ID" value="NZ_FOOA01000007.1"/>
</dbReference>
<dbReference type="CDD" id="cd07989">
    <property type="entry name" value="LPLAT_AGPAT-like"/>
    <property type="match status" value="1"/>
</dbReference>
<feature type="region of interest" description="Disordered" evidence="4">
    <location>
        <begin position="264"/>
        <end position="285"/>
    </location>
</feature>
<feature type="transmembrane region" description="Helical" evidence="5">
    <location>
        <begin position="20"/>
        <end position="41"/>
    </location>
</feature>
<keyword evidence="5" id="KW-1133">Transmembrane helix</keyword>
<feature type="compositionally biased region" description="Basic and acidic residues" evidence="4">
    <location>
        <begin position="266"/>
        <end position="278"/>
    </location>
</feature>
<evidence type="ECO:0000256" key="2">
    <source>
        <dbReference type="ARBA" id="ARBA00022679"/>
    </source>
</evidence>
<evidence type="ECO:0000259" key="6">
    <source>
        <dbReference type="SMART" id="SM00563"/>
    </source>
</evidence>